<evidence type="ECO:0000256" key="6">
    <source>
        <dbReference type="SAM" id="Phobius"/>
    </source>
</evidence>
<evidence type="ECO:0000256" key="2">
    <source>
        <dbReference type="ARBA" id="ARBA00022692"/>
    </source>
</evidence>
<keyword evidence="4 6" id="KW-0472">Membrane</keyword>
<feature type="domain" description="HIG1" evidence="7">
    <location>
        <begin position="31"/>
        <end position="117"/>
    </location>
</feature>
<dbReference type="Gene3D" id="6.10.140.1320">
    <property type="match status" value="1"/>
</dbReference>
<gene>
    <name evidence="8" type="ORF">FQA47_004762</name>
</gene>
<dbReference type="Pfam" id="PF04588">
    <property type="entry name" value="HIG_1_N"/>
    <property type="match status" value="1"/>
</dbReference>
<dbReference type="PROSITE" id="PS51503">
    <property type="entry name" value="HIG1"/>
    <property type="match status" value="1"/>
</dbReference>
<dbReference type="STRING" id="30732.ENSOMEP00000008148"/>
<dbReference type="OrthoDB" id="6604018at2759"/>
<proteinExistence type="predicted"/>
<protein>
    <submittedName>
        <fullName evidence="8">HIG1 domain family member 2A</fullName>
    </submittedName>
    <submittedName>
        <fullName evidence="9">HIG1 hypoxia inducible domain family, member 2A</fullName>
    </submittedName>
</protein>
<name>A0A3B3BSU9_ORYME</name>
<dbReference type="PANTHER" id="PTHR12297">
    <property type="entry name" value="HYPOXIA-INDUCBILE GENE 1 HIG1 -RELATED"/>
    <property type="match status" value="1"/>
</dbReference>
<evidence type="ECO:0000313" key="8">
    <source>
        <dbReference type="EMBL" id="KAF6731395.1"/>
    </source>
</evidence>
<evidence type="ECO:0000256" key="4">
    <source>
        <dbReference type="ARBA" id="ARBA00023136"/>
    </source>
</evidence>
<dbReference type="InterPro" id="IPR050355">
    <property type="entry name" value="RCF1"/>
</dbReference>
<dbReference type="InterPro" id="IPR007667">
    <property type="entry name" value="Hypoxia_induced_domain"/>
</dbReference>
<dbReference type="GO" id="GO:0097250">
    <property type="term" value="P:mitochondrial respirasome assembly"/>
    <property type="evidence" value="ECO:0007669"/>
    <property type="project" value="TreeGrafter"/>
</dbReference>
<reference evidence="9" key="1">
    <citation type="submission" date="2025-05" db="UniProtKB">
        <authorList>
            <consortium name="Ensembl"/>
        </authorList>
    </citation>
    <scope>IDENTIFICATION</scope>
</reference>
<dbReference type="PaxDb" id="30732-ENSOMEP00000008148"/>
<accession>A0A3B3BSU9</accession>
<sequence length="117" mass="12751">MAAASTRAVTEQQPSAPPSAPIPFDLSQPPVIEGFYPSSKTKDETFKEKFIRKTKENPFVPIGCLGTAGALMYGLRAFQQGKTRQSQMLMRGRIFAQGFTVVAIIVGVFTTALKPKQ</sequence>
<dbReference type="PANTHER" id="PTHR12297:SF18">
    <property type="entry name" value="HIG1 DOMAIN FAMILY MEMBER 2A"/>
    <property type="match status" value="1"/>
</dbReference>
<evidence type="ECO:0000256" key="3">
    <source>
        <dbReference type="ARBA" id="ARBA00022989"/>
    </source>
</evidence>
<feature type="transmembrane region" description="Helical" evidence="6">
    <location>
        <begin position="58"/>
        <end position="75"/>
    </location>
</feature>
<dbReference type="GO" id="GO:0031966">
    <property type="term" value="C:mitochondrial membrane"/>
    <property type="evidence" value="ECO:0007669"/>
    <property type="project" value="UniProtKB-SubCell"/>
</dbReference>
<evidence type="ECO:0000259" key="7">
    <source>
        <dbReference type="PROSITE" id="PS51503"/>
    </source>
</evidence>
<dbReference type="Proteomes" id="UP000646548">
    <property type="component" value="Unassembled WGS sequence"/>
</dbReference>
<feature type="transmembrane region" description="Helical" evidence="6">
    <location>
        <begin position="95"/>
        <end position="113"/>
    </location>
</feature>
<dbReference type="OMA" id="FHRGHSQ"/>
<evidence type="ECO:0000313" key="9">
    <source>
        <dbReference type="Ensembl" id="ENSOMEP00000008148.1"/>
    </source>
</evidence>
<keyword evidence="10" id="KW-1185">Reference proteome</keyword>
<reference evidence="8" key="2">
    <citation type="journal article" name="BMC Genomics">
        <title>Long-read sequencing and de novo genome assembly of marine medaka (Oryzias melastigma).</title>
        <authorList>
            <person name="Liang P."/>
            <person name="Saqib H.S.A."/>
            <person name="Ni X."/>
            <person name="Shen Y."/>
        </authorList>
    </citation>
    <scope>NUCLEOTIDE SEQUENCE</scope>
    <source>
        <strain evidence="8">Bigg-433</strain>
    </source>
</reference>
<evidence type="ECO:0000256" key="5">
    <source>
        <dbReference type="SAM" id="MobiDB-lite"/>
    </source>
</evidence>
<organism evidence="9 10">
    <name type="scientific">Oryzias melastigma</name>
    <name type="common">Marine medaka</name>
    <dbReference type="NCBI Taxonomy" id="30732"/>
    <lineage>
        <taxon>Eukaryota</taxon>
        <taxon>Metazoa</taxon>
        <taxon>Chordata</taxon>
        <taxon>Craniata</taxon>
        <taxon>Vertebrata</taxon>
        <taxon>Euteleostomi</taxon>
        <taxon>Actinopterygii</taxon>
        <taxon>Neopterygii</taxon>
        <taxon>Teleostei</taxon>
        <taxon>Neoteleostei</taxon>
        <taxon>Acanthomorphata</taxon>
        <taxon>Ovalentaria</taxon>
        <taxon>Atherinomorphae</taxon>
        <taxon>Beloniformes</taxon>
        <taxon>Adrianichthyidae</taxon>
        <taxon>Oryziinae</taxon>
        <taxon>Oryzias</taxon>
    </lineage>
</organism>
<evidence type="ECO:0000313" key="10">
    <source>
        <dbReference type="Proteomes" id="UP000261560"/>
    </source>
</evidence>
<keyword evidence="2 6" id="KW-0812">Transmembrane</keyword>
<dbReference type="Ensembl" id="ENSOMET00000002933.1">
    <property type="protein sequence ID" value="ENSOMEP00000008148.1"/>
    <property type="gene ID" value="ENSOMEG00000009291.1"/>
</dbReference>
<dbReference type="AlphaFoldDB" id="A0A3B3BSU9"/>
<dbReference type="EMBL" id="WKFB01000215">
    <property type="protein sequence ID" value="KAF6731395.1"/>
    <property type="molecule type" value="Genomic_DNA"/>
</dbReference>
<keyword evidence="3 6" id="KW-1133">Transmembrane helix</keyword>
<evidence type="ECO:0000256" key="1">
    <source>
        <dbReference type="ARBA" id="ARBA00004325"/>
    </source>
</evidence>
<comment type="subcellular location">
    <subcellularLocation>
        <location evidence="1">Mitochondrion membrane</location>
    </subcellularLocation>
</comment>
<dbReference type="GeneTree" id="ENSGT00910000144291"/>
<feature type="region of interest" description="Disordered" evidence="5">
    <location>
        <begin position="1"/>
        <end position="24"/>
    </location>
</feature>
<dbReference type="Proteomes" id="UP000261560">
    <property type="component" value="Unplaced"/>
</dbReference>